<organism evidence="8 9">
    <name type="scientific">Minwuia thermotolerans</name>
    <dbReference type="NCBI Taxonomy" id="2056226"/>
    <lineage>
        <taxon>Bacteria</taxon>
        <taxon>Pseudomonadati</taxon>
        <taxon>Pseudomonadota</taxon>
        <taxon>Alphaproteobacteria</taxon>
        <taxon>Minwuiales</taxon>
        <taxon>Minwuiaceae</taxon>
        <taxon>Minwuia</taxon>
    </lineage>
</organism>
<keyword evidence="3 6" id="KW-0812">Transmembrane</keyword>
<dbReference type="PANTHER" id="PTHR22911:SF6">
    <property type="entry name" value="SOLUTE CARRIER FAMILY 35 MEMBER G1"/>
    <property type="match status" value="1"/>
</dbReference>
<feature type="transmembrane region" description="Helical" evidence="6">
    <location>
        <begin position="144"/>
        <end position="163"/>
    </location>
</feature>
<feature type="domain" description="EamA" evidence="7">
    <location>
        <begin position="177"/>
        <end position="304"/>
    </location>
</feature>
<reference evidence="8 9" key="1">
    <citation type="submission" date="2017-11" db="EMBL/GenBank/DDBJ databases">
        <title>Draft genome sequence of Rhizobiales bacterium SY3-13.</title>
        <authorList>
            <person name="Sun C."/>
        </authorList>
    </citation>
    <scope>NUCLEOTIDE SEQUENCE [LARGE SCALE GENOMIC DNA]</scope>
    <source>
        <strain evidence="8 9">SY3-13</strain>
    </source>
</reference>
<comment type="subcellular location">
    <subcellularLocation>
        <location evidence="1">Membrane</location>
        <topology evidence="1">Multi-pass membrane protein</topology>
    </subcellularLocation>
</comment>
<dbReference type="SUPFAM" id="SSF103481">
    <property type="entry name" value="Multidrug resistance efflux transporter EmrE"/>
    <property type="match status" value="2"/>
</dbReference>
<evidence type="ECO:0000259" key="7">
    <source>
        <dbReference type="Pfam" id="PF00892"/>
    </source>
</evidence>
<comment type="caution">
    <text evidence="8">The sequence shown here is derived from an EMBL/GenBank/DDBJ whole genome shotgun (WGS) entry which is preliminary data.</text>
</comment>
<evidence type="ECO:0000256" key="5">
    <source>
        <dbReference type="ARBA" id="ARBA00023136"/>
    </source>
</evidence>
<evidence type="ECO:0000313" key="8">
    <source>
        <dbReference type="EMBL" id="PJK30022.1"/>
    </source>
</evidence>
<feature type="transmembrane region" description="Helical" evidence="6">
    <location>
        <begin position="113"/>
        <end position="135"/>
    </location>
</feature>
<evidence type="ECO:0000256" key="6">
    <source>
        <dbReference type="SAM" id="Phobius"/>
    </source>
</evidence>
<evidence type="ECO:0000313" key="9">
    <source>
        <dbReference type="Proteomes" id="UP000229498"/>
    </source>
</evidence>
<dbReference type="GO" id="GO:0016020">
    <property type="term" value="C:membrane"/>
    <property type="evidence" value="ECO:0007669"/>
    <property type="project" value="UniProtKB-SubCell"/>
</dbReference>
<dbReference type="RefSeq" id="WP_109793296.1">
    <property type="nucleotide sequence ID" value="NZ_PHIG01000031.1"/>
</dbReference>
<dbReference type="InterPro" id="IPR000620">
    <property type="entry name" value="EamA_dom"/>
</dbReference>
<feature type="transmembrane region" description="Helical" evidence="6">
    <location>
        <begin position="290"/>
        <end position="308"/>
    </location>
</feature>
<gene>
    <name evidence="8" type="ORF">CVT23_09675</name>
</gene>
<proteinExistence type="inferred from homology"/>
<feature type="transmembrane region" description="Helical" evidence="6">
    <location>
        <begin position="208"/>
        <end position="230"/>
    </location>
</feature>
<sequence>MPAHDHPEPLPHEKAEEARLRNRGVLVGMGYLVLSGLLFAIFTAIVRWVSSDLHPAETAFIRYLFGFLFLLPIFMGARRRELKTKRPVMHVLRGLIHGTGVLLWFYAIAKITLAEVTALAFTAPVWATLGAFLFLGETVRARRIAAVLIGLLGALIVLFGIPSSQAELMANLSGIGLGQFAILVAAPLFACSKLMTKRLTDTENTTAIVAWLSLTVTVVLAIPAITVWRMPSLEEWLSLAAVAALATTAHICMTRAWQAADISVTQPVEFLQLVWASLIGIYMFGETPTLGIWIGGAVIVGSASYIAHREALTRRQERTAEAVAARPHAT</sequence>
<feature type="transmembrane region" description="Helical" evidence="6">
    <location>
        <begin position="24"/>
        <end position="48"/>
    </location>
</feature>
<evidence type="ECO:0000256" key="2">
    <source>
        <dbReference type="ARBA" id="ARBA00009853"/>
    </source>
</evidence>
<dbReference type="Proteomes" id="UP000229498">
    <property type="component" value="Unassembled WGS sequence"/>
</dbReference>
<dbReference type="OrthoDB" id="7374604at2"/>
<feature type="domain" description="EamA" evidence="7">
    <location>
        <begin position="28"/>
        <end position="158"/>
    </location>
</feature>
<keyword evidence="5 6" id="KW-0472">Membrane</keyword>
<name>A0A2M9G2S2_9PROT</name>
<dbReference type="PANTHER" id="PTHR22911">
    <property type="entry name" value="ACYL-MALONYL CONDENSING ENZYME-RELATED"/>
    <property type="match status" value="1"/>
</dbReference>
<feature type="transmembrane region" description="Helical" evidence="6">
    <location>
        <begin position="60"/>
        <end position="78"/>
    </location>
</feature>
<protein>
    <submittedName>
        <fullName evidence="8">EamA/RhaT family transporter</fullName>
    </submittedName>
</protein>
<evidence type="ECO:0000256" key="3">
    <source>
        <dbReference type="ARBA" id="ARBA00022692"/>
    </source>
</evidence>
<comment type="similarity">
    <text evidence="2">Belongs to the drug/metabolite transporter (DMT) superfamily. 10 TMS drug/metabolite exporter (DME) (TC 2.A.7.3) family.</text>
</comment>
<evidence type="ECO:0000256" key="1">
    <source>
        <dbReference type="ARBA" id="ARBA00004141"/>
    </source>
</evidence>
<dbReference type="EMBL" id="PHIG01000031">
    <property type="protein sequence ID" value="PJK30022.1"/>
    <property type="molecule type" value="Genomic_DNA"/>
</dbReference>
<accession>A0A2M9G2S2</accession>
<dbReference type="Pfam" id="PF00892">
    <property type="entry name" value="EamA"/>
    <property type="match status" value="2"/>
</dbReference>
<dbReference type="AlphaFoldDB" id="A0A2M9G2S2"/>
<feature type="transmembrane region" description="Helical" evidence="6">
    <location>
        <begin position="90"/>
        <end position="107"/>
    </location>
</feature>
<keyword evidence="4 6" id="KW-1133">Transmembrane helix</keyword>
<keyword evidence="9" id="KW-1185">Reference proteome</keyword>
<feature type="transmembrane region" description="Helical" evidence="6">
    <location>
        <begin position="175"/>
        <end position="196"/>
    </location>
</feature>
<dbReference type="Gene3D" id="1.10.3730.20">
    <property type="match status" value="1"/>
</dbReference>
<evidence type="ECO:0000256" key="4">
    <source>
        <dbReference type="ARBA" id="ARBA00022989"/>
    </source>
</evidence>
<dbReference type="InterPro" id="IPR037185">
    <property type="entry name" value="EmrE-like"/>
</dbReference>